<feature type="domain" description="ATP-grasp" evidence="2">
    <location>
        <begin position="124"/>
        <end position="301"/>
    </location>
</feature>
<reference evidence="4" key="2">
    <citation type="submission" date="2011-01" db="EMBL/GenBank/DDBJ databases">
        <title>The complete genome of Nitratifractor salsuginis DSM 16511.</title>
        <authorList>
            <consortium name="US DOE Joint Genome Institute (JGI-PGF)"/>
            <person name="Lucas S."/>
            <person name="Copeland A."/>
            <person name="Lapidus A."/>
            <person name="Bruce D."/>
            <person name="Goodwin L."/>
            <person name="Pitluck S."/>
            <person name="Kyrpides N."/>
            <person name="Mavromatis K."/>
            <person name="Ivanova N."/>
            <person name="Mikhailova N."/>
            <person name="Zeytun A."/>
            <person name="Detter J.C."/>
            <person name="Tapia R."/>
            <person name="Han C."/>
            <person name="Land M."/>
            <person name="Hauser L."/>
            <person name="Markowitz V."/>
            <person name="Cheng J.-F."/>
            <person name="Hugenholtz P."/>
            <person name="Woyke T."/>
            <person name="Wu D."/>
            <person name="Tindall B."/>
            <person name="Schuetze A."/>
            <person name="Brambilla E."/>
            <person name="Klenk H.-P."/>
            <person name="Eisen J.A."/>
        </authorList>
    </citation>
    <scope>NUCLEOTIDE SEQUENCE [LARGE SCALE GENOMIC DNA]</scope>
    <source>
        <strain evidence="4">DSM 16511 / JCM 12458 / E9I37-1</strain>
    </source>
</reference>
<name>E6X061_NITSE</name>
<sequence length="340" mass="38939">MIRTVALSGLNATDNPAPGYPIAKSLKGETRLVGLSYDPNEPADYMDDLFERVYLMPFPTLGFDELRPRLEEIRRREAIDMVIPNLDAELPLYIRYQKEINALGIRTFLPTLEHFELRDKSRLPKLSEALGVLHPRTMELTSVDDLIRASKEFSFPFMIKGNYYKAYKVYNLESALDAFHKISAEWGFPLLIQEVVQGSEINLVGLGDGQGELVGALSMKKLTTTELGKIWTGVTIHHDGLMQTAERFVRETGWRGPFELECIADGERLYIIEINPRFPAWVYFATGVGINLPQMMVRLARGEKVEPRREFPDGKMYVRYTEELITDFSEFSKLMTTKER</sequence>
<keyword evidence="1" id="KW-0067">ATP-binding</keyword>
<protein>
    <recommendedName>
        <fullName evidence="2">ATP-grasp domain-containing protein</fullName>
    </recommendedName>
</protein>
<keyword evidence="1" id="KW-0547">Nucleotide-binding</keyword>
<dbReference type="Proteomes" id="UP000008633">
    <property type="component" value="Chromosome"/>
</dbReference>
<dbReference type="Pfam" id="PF15632">
    <property type="entry name" value="ATPgrasp_Ter"/>
    <property type="match status" value="1"/>
</dbReference>
<dbReference type="RefSeq" id="WP_013554473.1">
    <property type="nucleotide sequence ID" value="NC_014935.1"/>
</dbReference>
<dbReference type="KEGG" id="nsa:Nitsa_1536"/>
<evidence type="ECO:0000313" key="3">
    <source>
        <dbReference type="EMBL" id="ADV46784.1"/>
    </source>
</evidence>
<dbReference type="HOGENOM" id="CLU_780100_0_0_7"/>
<reference evidence="3 4" key="1">
    <citation type="journal article" date="2011" name="Stand. Genomic Sci.">
        <title>Complete genome sequence of Nitratifractor salsuginis type strain (E9I37-1).</title>
        <authorList>
            <person name="Anderson I."/>
            <person name="Sikorski J."/>
            <person name="Zeytun A."/>
            <person name="Nolan M."/>
            <person name="Lapidus A."/>
            <person name="Lucas S."/>
            <person name="Hammon N."/>
            <person name="Deshpande S."/>
            <person name="Cheng J.F."/>
            <person name="Tapia R."/>
            <person name="Han C."/>
            <person name="Goodwin L."/>
            <person name="Pitluck S."/>
            <person name="Liolios K."/>
            <person name="Pagani I."/>
            <person name="Ivanova N."/>
            <person name="Huntemann M."/>
            <person name="Mavromatis K."/>
            <person name="Ovchinikova G."/>
            <person name="Pati A."/>
            <person name="Chen A."/>
            <person name="Palaniappan K."/>
            <person name="Land M."/>
            <person name="Hauser L."/>
            <person name="Brambilla E.M."/>
            <person name="Ngatchou-Djao O.D."/>
            <person name="Rohde M."/>
            <person name="Tindall B.J."/>
            <person name="Goker M."/>
            <person name="Detter J.C."/>
            <person name="Woyke T."/>
            <person name="Bristow J."/>
            <person name="Eisen J.A."/>
            <person name="Markowitz V."/>
            <person name="Hugenholtz P."/>
            <person name="Klenk H.P."/>
            <person name="Kyrpides N.C."/>
        </authorList>
    </citation>
    <scope>NUCLEOTIDE SEQUENCE [LARGE SCALE GENOMIC DNA]</scope>
    <source>
        <strain evidence="4">DSM 16511 / JCM 12458 / E9I37-1</strain>
    </source>
</reference>
<dbReference type="PROSITE" id="PS50975">
    <property type="entry name" value="ATP_GRASP"/>
    <property type="match status" value="1"/>
</dbReference>
<proteinExistence type="predicted"/>
<evidence type="ECO:0000259" key="2">
    <source>
        <dbReference type="PROSITE" id="PS50975"/>
    </source>
</evidence>
<dbReference type="STRING" id="749222.Nitsa_1536"/>
<dbReference type="OrthoDB" id="5372487at2"/>
<dbReference type="eggNOG" id="COG0458">
    <property type="taxonomic scope" value="Bacteria"/>
</dbReference>
<accession>E6X061</accession>
<dbReference type="Gene3D" id="3.30.470.20">
    <property type="entry name" value="ATP-grasp fold, B domain"/>
    <property type="match status" value="1"/>
</dbReference>
<dbReference type="SUPFAM" id="SSF56059">
    <property type="entry name" value="Glutathione synthetase ATP-binding domain-like"/>
    <property type="match status" value="1"/>
</dbReference>
<organism evidence="3 4">
    <name type="scientific">Nitratifractor salsuginis (strain DSM 16511 / JCM 12458 / E9I37-1)</name>
    <dbReference type="NCBI Taxonomy" id="749222"/>
    <lineage>
        <taxon>Bacteria</taxon>
        <taxon>Pseudomonadati</taxon>
        <taxon>Campylobacterota</taxon>
        <taxon>Epsilonproteobacteria</taxon>
        <taxon>Campylobacterales</taxon>
        <taxon>Sulfurovaceae</taxon>
        <taxon>Nitratifractor</taxon>
    </lineage>
</organism>
<dbReference type="AlphaFoldDB" id="E6X061"/>
<dbReference type="EMBL" id="CP002452">
    <property type="protein sequence ID" value="ADV46784.1"/>
    <property type="molecule type" value="Genomic_DNA"/>
</dbReference>
<evidence type="ECO:0000313" key="4">
    <source>
        <dbReference type="Proteomes" id="UP000008633"/>
    </source>
</evidence>
<keyword evidence="4" id="KW-1185">Reference proteome</keyword>
<dbReference type="Gene3D" id="3.40.50.20">
    <property type="match status" value="1"/>
</dbReference>
<gene>
    <name evidence="3" type="ordered locus">Nitsa_1536</name>
</gene>
<dbReference type="GO" id="GO:0046872">
    <property type="term" value="F:metal ion binding"/>
    <property type="evidence" value="ECO:0007669"/>
    <property type="project" value="InterPro"/>
</dbReference>
<evidence type="ECO:0000256" key="1">
    <source>
        <dbReference type="PROSITE-ProRule" id="PRU00409"/>
    </source>
</evidence>
<dbReference type="InterPro" id="IPR011761">
    <property type="entry name" value="ATP-grasp"/>
</dbReference>
<dbReference type="GO" id="GO:0005524">
    <property type="term" value="F:ATP binding"/>
    <property type="evidence" value="ECO:0007669"/>
    <property type="project" value="UniProtKB-UniRule"/>
</dbReference>